<dbReference type="RefSeq" id="WP_327967326.1">
    <property type="nucleotide sequence ID" value="NZ_JARMQG010000084.1"/>
</dbReference>
<evidence type="ECO:0000313" key="1">
    <source>
        <dbReference type="EMBL" id="MED3562402.1"/>
    </source>
</evidence>
<organism evidence="1 2">
    <name type="scientific">Bacillus xiapuensis</name>
    <dbReference type="NCBI Taxonomy" id="2014075"/>
    <lineage>
        <taxon>Bacteria</taxon>
        <taxon>Bacillati</taxon>
        <taxon>Bacillota</taxon>
        <taxon>Bacilli</taxon>
        <taxon>Bacillales</taxon>
        <taxon>Bacillaceae</taxon>
        <taxon>Bacillus</taxon>
    </lineage>
</organism>
<protein>
    <submittedName>
        <fullName evidence="1">Uncharacterized protein</fullName>
    </submittedName>
</protein>
<sequence>MSIKVIVDGLYKDSQNNRTIKIVDVAEQTYDENEHIVIYYYFDDWINQKIPKLLTIKKNDFESNPRFIYEGMLNELTDAKTSLQVKNELNAILNDYIKYEFEKHEHERNSDLLNMGYDISTLMVEWILK</sequence>
<evidence type="ECO:0000313" key="2">
    <source>
        <dbReference type="Proteomes" id="UP001330749"/>
    </source>
</evidence>
<reference evidence="1 2" key="1">
    <citation type="submission" date="2023-03" db="EMBL/GenBank/DDBJ databases">
        <title>Bacillus Genome Sequencing.</title>
        <authorList>
            <person name="Dunlap C."/>
        </authorList>
    </citation>
    <scope>NUCLEOTIDE SEQUENCE [LARGE SCALE GENOMIC DNA]</scope>
    <source>
        <strain evidence="1 2">B-14544</strain>
    </source>
</reference>
<keyword evidence="2" id="KW-1185">Reference proteome</keyword>
<gene>
    <name evidence="1" type="ORF">P4447_08030</name>
</gene>
<comment type="caution">
    <text evidence="1">The sequence shown here is derived from an EMBL/GenBank/DDBJ whole genome shotgun (WGS) entry which is preliminary data.</text>
</comment>
<name>A0ABU6NAU0_9BACI</name>
<dbReference type="Proteomes" id="UP001330749">
    <property type="component" value="Unassembled WGS sequence"/>
</dbReference>
<dbReference type="EMBL" id="JARMQG010000084">
    <property type="protein sequence ID" value="MED3562402.1"/>
    <property type="molecule type" value="Genomic_DNA"/>
</dbReference>
<proteinExistence type="predicted"/>
<accession>A0ABU6NAU0</accession>